<accession>A0ABX0GWW2</accession>
<dbReference type="Proteomes" id="UP000800981">
    <property type="component" value="Unassembled WGS sequence"/>
</dbReference>
<evidence type="ECO:0000313" key="2">
    <source>
        <dbReference type="Proteomes" id="UP000800981"/>
    </source>
</evidence>
<evidence type="ECO:0000313" key="1">
    <source>
        <dbReference type="EMBL" id="NHC15463.1"/>
    </source>
</evidence>
<gene>
    <name evidence="1" type="ORF">G9H71_16920</name>
</gene>
<proteinExistence type="predicted"/>
<feature type="non-terminal residue" evidence="1">
    <location>
        <position position="114"/>
    </location>
</feature>
<name>A0ABX0GWW2_9ACTN</name>
<sequence length="114" mass="12705">MTTVAMLAGNDVATDTRIRKTALSLARLGLDVTVVAYAPDGERSESMLGPVRVVRVPVVWGLRDSVRERRERRRTAPRVVGYATRFEEREARVRARLGFEEATLQGGPVAQARR</sequence>
<evidence type="ECO:0008006" key="3">
    <source>
        <dbReference type="Google" id="ProtNLM"/>
    </source>
</evidence>
<comment type="caution">
    <text evidence="1">The sequence shown here is derived from an EMBL/GenBank/DDBJ whole genome shotgun (WGS) entry which is preliminary data.</text>
</comment>
<protein>
    <recommendedName>
        <fullName evidence="3">Glycosyl transferase family 4</fullName>
    </recommendedName>
</protein>
<reference evidence="1 2" key="1">
    <citation type="submission" date="2020-03" db="EMBL/GenBank/DDBJ databases">
        <title>Two novel Motilibacter sp.</title>
        <authorList>
            <person name="Liu S."/>
        </authorList>
    </citation>
    <scope>NUCLEOTIDE SEQUENCE [LARGE SCALE GENOMIC DNA]</scope>
    <source>
        <strain evidence="1 2">E257</strain>
    </source>
</reference>
<keyword evidence="2" id="KW-1185">Reference proteome</keyword>
<dbReference type="EMBL" id="JAANNP010000032">
    <property type="protein sequence ID" value="NHC15463.1"/>
    <property type="molecule type" value="Genomic_DNA"/>
</dbReference>
<organism evidence="1 2">
    <name type="scientific">Motilibacter deserti</name>
    <dbReference type="NCBI Taxonomy" id="2714956"/>
    <lineage>
        <taxon>Bacteria</taxon>
        <taxon>Bacillati</taxon>
        <taxon>Actinomycetota</taxon>
        <taxon>Actinomycetes</taxon>
        <taxon>Motilibacterales</taxon>
        <taxon>Motilibacteraceae</taxon>
        <taxon>Motilibacter</taxon>
    </lineage>
</organism>